<evidence type="ECO:0000313" key="2">
    <source>
        <dbReference type="Proteomes" id="UP000199048"/>
    </source>
</evidence>
<dbReference type="STRING" id="582667.SAMN05192568_106126"/>
<protein>
    <submittedName>
        <fullName evidence="1">Uncharacterized protein</fullName>
    </submittedName>
</protein>
<keyword evidence="2" id="KW-1185">Reference proteome</keyword>
<sequence length="78" mass="8255">MQQVIMVALLGAALGGCVTDSMPATIQGACDAFEAPKLAVRGLDKDDRRWIAGQVEAGVRVCGWSRPKAREIARQVGS</sequence>
<organism evidence="1 2">
    <name type="scientific">Methylobacterium pseudosasicola</name>
    <dbReference type="NCBI Taxonomy" id="582667"/>
    <lineage>
        <taxon>Bacteria</taxon>
        <taxon>Pseudomonadati</taxon>
        <taxon>Pseudomonadota</taxon>
        <taxon>Alphaproteobacteria</taxon>
        <taxon>Hyphomicrobiales</taxon>
        <taxon>Methylobacteriaceae</taxon>
        <taxon>Methylobacterium</taxon>
    </lineage>
</organism>
<dbReference type="OrthoDB" id="8256020at2"/>
<dbReference type="AlphaFoldDB" id="A0A1I4U116"/>
<dbReference type="Proteomes" id="UP000199048">
    <property type="component" value="Unassembled WGS sequence"/>
</dbReference>
<proteinExistence type="predicted"/>
<gene>
    <name evidence="1" type="ORF">SAMN05192568_106126</name>
</gene>
<dbReference type="RefSeq" id="WP_139234279.1">
    <property type="nucleotide sequence ID" value="NZ_FOTK01000061.1"/>
</dbReference>
<dbReference type="EMBL" id="FOTK01000061">
    <property type="protein sequence ID" value="SFM82605.1"/>
    <property type="molecule type" value="Genomic_DNA"/>
</dbReference>
<name>A0A1I4U116_9HYPH</name>
<reference evidence="2" key="1">
    <citation type="submission" date="2016-10" db="EMBL/GenBank/DDBJ databases">
        <authorList>
            <person name="Varghese N."/>
            <person name="Submissions S."/>
        </authorList>
    </citation>
    <scope>NUCLEOTIDE SEQUENCE [LARGE SCALE GENOMIC DNA]</scope>
    <source>
        <strain evidence="2">BL36</strain>
    </source>
</reference>
<accession>A0A1I4U116</accession>
<evidence type="ECO:0000313" key="1">
    <source>
        <dbReference type="EMBL" id="SFM82605.1"/>
    </source>
</evidence>